<dbReference type="AlphaFoldDB" id="A0A6N2N2B2"/>
<dbReference type="GO" id="GO:0003677">
    <property type="term" value="F:DNA binding"/>
    <property type="evidence" value="ECO:0007669"/>
    <property type="project" value="UniProtKB-KW"/>
</dbReference>
<proteinExistence type="predicted"/>
<dbReference type="GO" id="GO:0003700">
    <property type="term" value="F:DNA-binding transcription factor activity"/>
    <property type="evidence" value="ECO:0007669"/>
    <property type="project" value="InterPro"/>
</dbReference>
<sequence length="322" mass="36148">MSAVGGVNPQDQNISSDSVFMRLNWLFTGNITNQCQNFILYEHIAKLSLTWNWLFFHVLDQDENCGKGVKGKMKPVLMLSTPNSVSKHSQADCSYSMVRTPYADPYFGALCNPYELHAFLDESHCLLILPMTDQFFTMEFSEGDNHEQSLRLKTNCKKPKAVPSRVSHIHAVNRVRGSGGRFLSKKKLQQSDTTPGQCNVTDTIHSHAKNDASELESFQSGTDQSGASNTTCTDITGVSYSNFTLRQPDHLFSVLLLTLVEAWKSTAGLCAEEPNTTLPLFSDNVEEDCVISQAIHPWLSLFYLEQNSSLQFAFFIHHRHVN</sequence>
<dbReference type="EMBL" id="CAADRP010002087">
    <property type="protein sequence ID" value="VFU60992.1"/>
    <property type="molecule type" value="Genomic_DNA"/>
</dbReference>
<evidence type="ECO:0000256" key="1">
    <source>
        <dbReference type="ARBA" id="ARBA00004123"/>
    </source>
</evidence>
<keyword evidence="2" id="KW-0805">Transcription regulation</keyword>
<keyword evidence="5" id="KW-0539">Nucleus</keyword>
<name>A0A6N2N2B2_SALVM</name>
<reference evidence="6" key="1">
    <citation type="submission" date="2019-03" db="EMBL/GenBank/DDBJ databases">
        <authorList>
            <person name="Mank J."/>
            <person name="Almeida P."/>
        </authorList>
    </citation>
    <scope>NUCLEOTIDE SEQUENCE</scope>
    <source>
        <strain evidence="6">78183</strain>
    </source>
</reference>
<evidence type="ECO:0000256" key="5">
    <source>
        <dbReference type="ARBA" id="ARBA00023242"/>
    </source>
</evidence>
<evidence type="ECO:0000256" key="3">
    <source>
        <dbReference type="ARBA" id="ARBA00023125"/>
    </source>
</evidence>
<dbReference type="GO" id="GO:0005634">
    <property type="term" value="C:nucleus"/>
    <property type="evidence" value="ECO:0007669"/>
    <property type="project" value="UniProtKB-SubCell"/>
</dbReference>
<evidence type="ECO:0000313" key="6">
    <source>
        <dbReference type="EMBL" id="VFU60992.1"/>
    </source>
</evidence>
<evidence type="ECO:0000256" key="4">
    <source>
        <dbReference type="ARBA" id="ARBA00023163"/>
    </source>
</evidence>
<keyword evidence="4" id="KW-0804">Transcription</keyword>
<dbReference type="InterPro" id="IPR001289">
    <property type="entry name" value="NFYA"/>
</dbReference>
<evidence type="ECO:0000256" key="2">
    <source>
        <dbReference type="ARBA" id="ARBA00023015"/>
    </source>
</evidence>
<protein>
    <submittedName>
        <fullName evidence="6">Uncharacterized protein</fullName>
    </submittedName>
</protein>
<dbReference type="PANTHER" id="PTHR12632">
    <property type="entry name" value="TRANSCRIPTION FACTOR NF-Y ALPHA-RELATED"/>
    <property type="match status" value="1"/>
</dbReference>
<organism evidence="6">
    <name type="scientific">Salix viminalis</name>
    <name type="common">Common osier</name>
    <name type="synonym">Basket willow</name>
    <dbReference type="NCBI Taxonomy" id="40686"/>
    <lineage>
        <taxon>Eukaryota</taxon>
        <taxon>Viridiplantae</taxon>
        <taxon>Streptophyta</taxon>
        <taxon>Embryophyta</taxon>
        <taxon>Tracheophyta</taxon>
        <taxon>Spermatophyta</taxon>
        <taxon>Magnoliopsida</taxon>
        <taxon>eudicotyledons</taxon>
        <taxon>Gunneridae</taxon>
        <taxon>Pentapetalae</taxon>
        <taxon>rosids</taxon>
        <taxon>fabids</taxon>
        <taxon>Malpighiales</taxon>
        <taxon>Salicaceae</taxon>
        <taxon>Saliceae</taxon>
        <taxon>Salix</taxon>
    </lineage>
</organism>
<gene>
    <name evidence="6" type="ORF">SVIM_LOCUS454512</name>
</gene>
<accession>A0A6N2N2B2</accession>
<dbReference type="Gene3D" id="6.10.250.2430">
    <property type="match status" value="1"/>
</dbReference>
<keyword evidence="3" id="KW-0238">DNA-binding</keyword>
<comment type="subcellular location">
    <subcellularLocation>
        <location evidence="1">Nucleus</location>
    </subcellularLocation>
</comment>